<feature type="non-terminal residue" evidence="2">
    <location>
        <position position="200"/>
    </location>
</feature>
<feature type="non-terminal residue" evidence="2">
    <location>
        <position position="1"/>
    </location>
</feature>
<feature type="region of interest" description="Disordered" evidence="1">
    <location>
        <begin position="159"/>
        <end position="200"/>
    </location>
</feature>
<name>A0A6J4NXF7_9ACTN</name>
<evidence type="ECO:0000313" key="2">
    <source>
        <dbReference type="EMBL" id="CAA9400166.1"/>
    </source>
</evidence>
<accession>A0A6J4NXF7</accession>
<protein>
    <submittedName>
        <fullName evidence="2">Uncharacterized protein</fullName>
    </submittedName>
</protein>
<feature type="compositionally biased region" description="Basic residues" evidence="1">
    <location>
        <begin position="189"/>
        <end position="200"/>
    </location>
</feature>
<gene>
    <name evidence="2" type="ORF">AVDCRST_MAG55-598</name>
</gene>
<sequence>DHGSDERDVRGRGGPAGLEDVRHLHLYLARRNRPHAYGFRHRHLRRLRRRRAGRCHRAQGHVRGGVAYYSVADSGVHRIVYFRHHLLFRSGRKAEVRLDQPRRDPGLRVLVALLTALLFLRGEHRRRLLQRDLRVADRRDPPAALHLLLCLYHADRRGDEPGDRMAHPRRQGRGREGSGGGPQTGRPPARPRKGGGRGPL</sequence>
<proteinExistence type="predicted"/>
<reference evidence="2" key="1">
    <citation type="submission" date="2020-02" db="EMBL/GenBank/DDBJ databases">
        <authorList>
            <person name="Meier V. D."/>
        </authorList>
    </citation>
    <scope>NUCLEOTIDE SEQUENCE</scope>
    <source>
        <strain evidence="2">AVDCRST_MAG55</strain>
    </source>
</reference>
<dbReference type="EMBL" id="CADCUZ010000026">
    <property type="protein sequence ID" value="CAA9400166.1"/>
    <property type="molecule type" value="Genomic_DNA"/>
</dbReference>
<organism evidence="2">
    <name type="scientific">uncultured Rubrobacteraceae bacterium</name>
    <dbReference type="NCBI Taxonomy" id="349277"/>
    <lineage>
        <taxon>Bacteria</taxon>
        <taxon>Bacillati</taxon>
        <taxon>Actinomycetota</taxon>
        <taxon>Rubrobacteria</taxon>
        <taxon>Rubrobacterales</taxon>
        <taxon>Rubrobacteraceae</taxon>
        <taxon>environmental samples</taxon>
    </lineage>
</organism>
<dbReference type="AlphaFoldDB" id="A0A6J4NXF7"/>
<evidence type="ECO:0000256" key="1">
    <source>
        <dbReference type="SAM" id="MobiDB-lite"/>
    </source>
</evidence>